<keyword evidence="3" id="KW-1185">Reference proteome</keyword>
<dbReference type="SUPFAM" id="SSF50475">
    <property type="entry name" value="FMN-binding split barrel"/>
    <property type="match status" value="1"/>
</dbReference>
<gene>
    <name evidence="2" type="ORF">ACA1_170220</name>
</gene>
<evidence type="ECO:0000313" key="3">
    <source>
        <dbReference type="Proteomes" id="UP000011083"/>
    </source>
</evidence>
<dbReference type="RefSeq" id="XP_004353980.1">
    <property type="nucleotide sequence ID" value="XM_004353928.1"/>
</dbReference>
<dbReference type="VEuPathDB" id="AmoebaDB:ACA1_170220"/>
<dbReference type="InterPro" id="IPR052917">
    <property type="entry name" value="Stress-Dev_Protein"/>
</dbReference>
<feature type="domain" description="General stress protein FMN-binding split barrel" evidence="1">
    <location>
        <begin position="15"/>
        <end position="165"/>
    </location>
</feature>
<dbReference type="Gene3D" id="2.30.110.10">
    <property type="entry name" value="Electron Transport, Fmn-binding Protein, Chain A"/>
    <property type="match status" value="1"/>
</dbReference>
<dbReference type="AlphaFoldDB" id="L8HFI3"/>
<dbReference type="Proteomes" id="UP000011083">
    <property type="component" value="Unassembled WGS sequence"/>
</dbReference>
<dbReference type="InterPro" id="IPR038725">
    <property type="entry name" value="YdaG_split_barrel_FMN-bd"/>
</dbReference>
<evidence type="ECO:0000259" key="1">
    <source>
        <dbReference type="Pfam" id="PF16242"/>
    </source>
</evidence>
<dbReference type="EMBL" id="KB007834">
    <property type="protein sequence ID" value="ELR24284.1"/>
    <property type="molecule type" value="Genomic_DNA"/>
</dbReference>
<dbReference type="GeneID" id="14925300"/>
<dbReference type="PANTHER" id="PTHR34818">
    <property type="entry name" value="PROTEIN BLI-3"/>
    <property type="match status" value="1"/>
</dbReference>
<evidence type="ECO:0000313" key="2">
    <source>
        <dbReference type="EMBL" id="ELR24284.1"/>
    </source>
</evidence>
<dbReference type="OMA" id="YYWDTKH"/>
<proteinExistence type="predicted"/>
<reference evidence="2 3" key="1">
    <citation type="journal article" date="2013" name="Genome Biol.">
        <title>Genome of Acanthamoeba castellanii highlights extensive lateral gene transfer and early evolution of tyrosine kinase signaling.</title>
        <authorList>
            <person name="Clarke M."/>
            <person name="Lohan A.J."/>
            <person name="Liu B."/>
            <person name="Lagkouvardos I."/>
            <person name="Roy S."/>
            <person name="Zafar N."/>
            <person name="Bertelli C."/>
            <person name="Schilde C."/>
            <person name="Kianianmomeni A."/>
            <person name="Burglin T.R."/>
            <person name="Frech C."/>
            <person name="Turcotte B."/>
            <person name="Kopec K.O."/>
            <person name="Synnott J.M."/>
            <person name="Choo C."/>
            <person name="Paponov I."/>
            <person name="Finkler A."/>
            <person name="Soon Heng Tan C."/>
            <person name="Hutchins A.P."/>
            <person name="Weinmeier T."/>
            <person name="Rattei T."/>
            <person name="Chu J.S."/>
            <person name="Gimenez G."/>
            <person name="Irimia M."/>
            <person name="Rigden D.J."/>
            <person name="Fitzpatrick D.A."/>
            <person name="Lorenzo-Morales J."/>
            <person name="Bateman A."/>
            <person name="Chiu C.H."/>
            <person name="Tang P."/>
            <person name="Hegemann P."/>
            <person name="Fromm H."/>
            <person name="Raoult D."/>
            <person name="Greub G."/>
            <person name="Miranda-Saavedra D."/>
            <person name="Chen N."/>
            <person name="Nash P."/>
            <person name="Ginger M.L."/>
            <person name="Horn M."/>
            <person name="Schaap P."/>
            <person name="Caler L."/>
            <person name="Loftus B."/>
        </authorList>
    </citation>
    <scope>NUCLEOTIDE SEQUENCE [LARGE SCALE GENOMIC DNA]</scope>
    <source>
        <strain evidence="2 3">Neff</strain>
    </source>
</reference>
<protein>
    <submittedName>
        <fullName evidence="2">Pyridoxamine 5'phosphate oxidase family superfamily protein</fullName>
    </submittedName>
</protein>
<dbReference type="InterPro" id="IPR012349">
    <property type="entry name" value="Split_barrel_FMN-bd"/>
</dbReference>
<organism evidence="2 3">
    <name type="scientific">Acanthamoeba castellanii (strain ATCC 30010 / Neff)</name>
    <dbReference type="NCBI Taxonomy" id="1257118"/>
    <lineage>
        <taxon>Eukaryota</taxon>
        <taxon>Amoebozoa</taxon>
        <taxon>Discosea</taxon>
        <taxon>Longamoebia</taxon>
        <taxon>Centramoebida</taxon>
        <taxon>Acanthamoebidae</taxon>
        <taxon>Acanthamoeba</taxon>
    </lineage>
</organism>
<dbReference type="PANTHER" id="PTHR34818:SF1">
    <property type="entry name" value="PROTEIN BLI-3"/>
    <property type="match status" value="1"/>
</dbReference>
<dbReference type="Pfam" id="PF16242">
    <property type="entry name" value="Pyrid_ox_like"/>
    <property type="match status" value="1"/>
</dbReference>
<sequence length="189" mass="21373">MSDNTAPTTTEYQPKERMTDLLTRFDTAMMVSECGKTGQYHARPMVVARVDEGLNLWFFTEFCAPKIEEMKTNNKLCATFQDKDKWLSLAGKGRIENDNALKQELWSANSDKLKKWFPEDKKLDELTLLELETQWGEYWDSTGVMKPLQYGVEALKSVVTGTRMDANKAGNHAKLSLSDSTATTSLSAQ</sequence>
<name>L8HFI3_ACACF</name>
<dbReference type="KEGG" id="acan:ACA1_170220"/>
<accession>L8HFI3</accession>